<reference evidence="1" key="1">
    <citation type="submission" date="2018-05" db="EMBL/GenBank/DDBJ databases">
        <authorList>
            <person name="Lanie J.A."/>
            <person name="Ng W.-L."/>
            <person name="Kazmierczak K.M."/>
            <person name="Andrzejewski T.M."/>
            <person name="Davidsen T.M."/>
            <person name="Wayne K.J."/>
            <person name="Tettelin H."/>
            <person name="Glass J.I."/>
            <person name="Rusch D."/>
            <person name="Podicherti R."/>
            <person name="Tsui H.-C.T."/>
            <person name="Winkler M.E."/>
        </authorList>
    </citation>
    <scope>NUCLEOTIDE SEQUENCE</scope>
</reference>
<evidence type="ECO:0000313" key="1">
    <source>
        <dbReference type="EMBL" id="SVA67157.1"/>
    </source>
</evidence>
<organism evidence="1">
    <name type="scientific">marine metagenome</name>
    <dbReference type="NCBI Taxonomy" id="408172"/>
    <lineage>
        <taxon>unclassified sequences</taxon>
        <taxon>metagenomes</taxon>
        <taxon>ecological metagenomes</taxon>
    </lineage>
</organism>
<name>A0A381XSG8_9ZZZZ</name>
<feature type="non-terminal residue" evidence="1">
    <location>
        <position position="1"/>
    </location>
</feature>
<gene>
    <name evidence="1" type="ORF">METZ01_LOCUS120011</name>
</gene>
<evidence type="ECO:0008006" key="2">
    <source>
        <dbReference type="Google" id="ProtNLM"/>
    </source>
</evidence>
<dbReference type="AlphaFoldDB" id="A0A381XSG8"/>
<dbReference type="EMBL" id="UINC01016059">
    <property type="protein sequence ID" value="SVA67157.1"/>
    <property type="molecule type" value="Genomic_DNA"/>
</dbReference>
<accession>A0A381XSG8</accession>
<protein>
    <recommendedName>
        <fullName evidence="2">Alginate export domain-containing protein</fullName>
    </recommendedName>
</protein>
<sequence length="367" mass="41287">RTRQRSHFLNATTLMGPWRNLTLSGGVQGESTRREGIATGLSLGASPARFASGEDRTGAEGNMQLSYTGLKNTVLTLGARLRGESIDLREDGHIDSEWGAEGFMRESDETDRLAQYRTGFAWSPNREWLVRGGYRWRDSRSNFRHPLDTDLSDEPGNGYPAFINRRRARGDVIDLGFTWRRFPKFLPGFRWERHRTDYELGTQSFNEPWDGPGHNGGRHWVGKHESDVFSLSITSMPHTRLVATTSIGYTDTWSGTLESPALGLQPFEGDTWFYVDHLSYALGQATDLTLVRSYYRVDYGDSNLPGAIAYGLDGERYGIVLGLRHRLGQAAMFNVQYGWFNNDEPSANGAHDYNANMILATLSIDLN</sequence>
<proteinExistence type="predicted"/>